<evidence type="ECO:0000256" key="3">
    <source>
        <dbReference type="ARBA" id="ARBA00022679"/>
    </source>
</evidence>
<dbReference type="PANTHER" id="PTHR33571:SF14">
    <property type="entry name" value="PROTEIN ADENYLYLTRANSFERASE MJ0435-RELATED"/>
    <property type="match status" value="1"/>
</dbReference>
<protein>
    <submittedName>
        <fullName evidence="11">Nucleotidyltransferase domain-containing protein</fullName>
    </submittedName>
</protein>
<dbReference type="AlphaFoldDB" id="A0A975B5N5"/>
<dbReference type="InterPro" id="IPR043519">
    <property type="entry name" value="NT_sf"/>
</dbReference>
<keyword evidence="6" id="KW-0547">Nucleotide-binding</keyword>
<dbReference type="InterPro" id="IPR002934">
    <property type="entry name" value="Polymerase_NTP_transf_dom"/>
</dbReference>
<keyword evidence="2" id="KW-1277">Toxin-antitoxin system</keyword>
<keyword evidence="3" id="KW-0808">Transferase</keyword>
<evidence type="ECO:0000259" key="10">
    <source>
        <dbReference type="Pfam" id="PF01909"/>
    </source>
</evidence>
<evidence type="ECO:0000256" key="4">
    <source>
        <dbReference type="ARBA" id="ARBA00022695"/>
    </source>
</evidence>
<reference evidence="11" key="1">
    <citation type="journal article" date="2021" name="Microb. Physiol.">
        <title>Proteogenomic Insights into the Physiology of Marine, Sulfate-Reducing, Filamentous Desulfonema limicola and Desulfonema magnum.</title>
        <authorList>
            <person name="Schnaars V."/>
            <person name="Wohlbrand L."/>
            <person name="Scheve S."/>
            <person name="Hinrichs C."/>
            <person name="Reinhardt R."/>
            <person name="Rabus R."/>
        </authorList>
    </citation>
    <scope>NUCLEOTIDE SEQUENCE</scope>
    <source>
        <strain evidence="11">5ac10</strain>
    </source>
</reference>
<dbReference type="Pfam" id="PF01909">
    <property type="entry name" value="NTP_transf_2"/>
    <property type="match status" value="1"/>
</dbReference>
<evidence type="ECO:0000313" key="12">
    <source>
        <dbReference type="Proteomes" id="UP000663720"/>
    </source>
</evidence>
<dbReference type="KEGG" id="dli:dnl_14880"/>
<dbReference type="CDD" id="cd05403">
    <property type="entry name" value="NT_KNTase_like"/>
    <property type="match status" value="1"/>
</dbReference>
<dbReference type="EMBL" id="CP061799">
    <property type="protein sequence ID" value="QTA79232.1"/>
    <property type="molecule type" value="Genomic_DNA"/>
</dbReference>
<evidence type="ECO:0000256" key="7">
    <source>
        <dbReference type="ARBA" id="ARBA00022840"/>
    </source>
</evidence>
<dbReference type="RefSeq" id="WP_207691002.1">
    <property type="nucleotide sequence ID" value="NZ_CP061799.1"/>
</dbReference>
<comment type="similarity">
    <text evidence="9">Belongs to the MntA antitoxin family.</text>
</comment>
<evidence type="ECO:0000256" key="9">
    <source>
        <dbReference type="ARBA" id="ARBA00038276"/>
    </source>
</evidence>
<dbReference type="Gene3D" id="3.30.460.10">
    <property type="entry name" value="Beta Polymerase, domain 2"/>
    <property type="match status" value="1"/>
</dbReference>
<keyword evidence="8" id="KW-0460">Magnesium</keyword>
<keyword evidence="7" id="KW-0067">ATP-binding</keyword>
<dbReference type="InterPro" id="IPR052038">
    <property type="entry name" value="Type-VII_TA_antitoxin"/>
</dbReference>
<feature type="domain" description="Polymerase nucleotidyl transferase" evidence="10">
    <location>
        <begin position="14"/>
        <end position="96"/>
    </location>
</feature>
<sequence>MNRNDILDFLKANKEEICQKYGVKKIGLFGSYARGEAKEDSDIDIVVEIEEINIFRNFFALEQYLKLHLQKNVDMGTESSIKPAAKKRIMDEIIYV</sequence>
<evidence type="ECO:0000313" key="11">
    <source>
        <dbReference type="EMBL" id="QTA79232.1"/>
    </source>
</evidence>
<dbReference type="SUPFAM" id="SSF81301">
    <property type="entry name" value="Nucleotidyltransferase"/>
    <property type="match status" value="1"/>
</dbReference>
<evidence type="ECO:0000256" key="1">
    <source>
        <dbReference type="ARBA" id="ARBA00001946"/>
    </source>
</evidence>
<organism evidence="11 12">
    <name type="scientific">Desulfonema limicola</name>
    <dbReference type="NCBI Taxonomy" id="45656"/>
    <lineage>
        <taxon>Bacteria</taxon>
        <taxon>Pseudomonadati</taxon>
        <taxon>Thermodesulfobacteriota</taxon>
        <taxon>Desulfobacteria</taxon>
        <taxon>Desulfobacterales</taxon>
        <taxon>Desulfococcaceae</taxon>
        <taxon>Desulfonema</taxon>
    </lineage>
</organism>
<evidence type="ECO:0000256" key="5">
    <source>
        <dbReference type="ARBA" id="ARBA00022723"/>
    </source>
</evidence>
<evidence type="ECO:0000256" key="2">
    <source>
        <dbReference type="ARBA" id="ARBA00022649"/>
    </source>
</evidence>
<evidence type="ECO:0000256" key="8">
    <source>
        <dbReference type="ARBA" id="ARBA00022842"/>
    </source>
</evidence>
<dbReference type="GO" id="GO:0046872">
    <property type="term" value="F:metal ion binding"/>
    <property type="evidence" value="ECO:0007669"/>
    <property type="project" value="UniProtKB-KW"/>
</dbReference>
<evidence type="ECO:0000256" key="6">
    <source>
        <dbReference type="ARBA" id="ARBA00022741"/>
    </source>
</evidence>
<keyword evidence="4" id="KW-0548">Nucleotidyltransferase</keyword>
<dbReference type="Proteomes" id="UP000663720">
    <property type="component" value="Chromosome"/>
</dbReference>
<dbReference type="GO" id="GO:0016779">
    <property type="term" value="F:nucleotidyltransferase activity"/>
    <property type="evidence" value="ECO:0007669"/>
    <property type="project" value="UniProtKB-KW"/>
</dbReference>
<comment type="cofactor">
    <cofactor evidence="1">
        <name>Mg(2+)</name>
        <dbReference type="ChEBI" id="CHEBI:18420"/>
    </cofactor>
</comment>
<keyword evidence="5" id="KW-0479">Metal-binding</keyword>
<dbReference type="PANTHER" id="PTHR33571">
    <property type="entry name" value="SSL8005 PROTEIN"/>
    <property type="match status" value="1"/>
</dbReference>
<accession>A0A975B5N5</accession>
<proteinExistence type="inferred from homology"/>
<dbReference type="GO" id="GO:0005524">
    <property type="term" value="F:ATP binding"/>
    <property type="evidence" value="ECO:0007669"/>
    <property type="project" value="UniProtKB-KW"/>
</dbReference>
<gene>
    <name evidence="11" type="ORF">dnl_14880</name>
</gene>
<keyword evidence="12" id="KW-1185">Reference proteome</keyword>
<name>A0A975B5N5_9BACT</name>